<dbReference type="EnsemblPlants" id="KEH25748">
    <property type="protein sequence ID" value="KEH25748"/>
    <property type="gene ID" value="MTR_6g033980"/>
</dbReference>
<protein>
    <submittedName>
        <fullName evidence="1 2">Uncharacterized protein</fullName>
    </submittedName>
</protein>
<evidence type="ECO:0000313" key="1">
    <source>
        <dbReference type="EMBL" id="KEH25748.1"/>
    </source>
</evidence>
<evidence type="ECO:0000313" key="3">
    <source>
        <dbReference type="Proteomes" id="UP000002051"/>
    </source>
</evidence>
<reference evidence="1 3" key="1">
    <citation type="journal article" date="2011" name="Nature">
        <title>The Medicago genome provides insight into the evolution of rhizobial symbioses.</title>
        <authorList>
            <person name="Young N.D."/>
            <person name="Debelle F."/>
            <person name="Oldroyd G.E."/>
            <person name="Geurts R."/>
            <person name="Cannon S.B."/>
            <person name="Udvardi M.K."/>
            <person name="Benedito V.A."/>
            <person name="Mayer K.F."/>
            <person name="Gouzy J."/>
            <person name="Schoof H."/>
            <person name="Van de Peer Y."/>
            <person name="Proost S."/>
            <person name="Cook D.R."/>
            <person name="Meyers B.C."/>
            <person name="Spannagl M."/>
            <person name="Cheung F."/>
            <person name="De Mita S."/>
            <person name="Krishnakumar V."/>
            <person name="Gundlach H."/>
            <person name="Zhou S."/>
            <person name="Mudge J."/>
            <person name="Bharti A.K."/>
            <person name="Murray J.D."/>
            <person name="Naoumkina M.A."/>
            <person name="Rosen B."/>
            <person name="Silverstein K.A."/>
            <person name="Tang H."/>
            <person name="Rombauts S."/>
            <person name="Zhao P.X."/>
            <person name="Zhou P."/>
            <person name="Barbe V."/>
            <person name="Bardou P."/>
            <person name="Bechner M."/>
            <person name="Bellec A."/>
            <person name="Berger A."/>
            <person name="Berges H."/>
            <person name="Bidwell S."/>
            <person name="Bisseling T."/>
            <person name="Choisne N."/>
            <person name="Couloux A."/>
            <person name="Denny R."/>
            <person name="Deshpande S."/>
            <person name="Dai X."/>
            <person name="Doyle J.J."/>
            <person name="Dudez A.M."/>
            <person name="Farmer A.D."/>
            <person name="Fouteau S."/>
            <person name="Franken C."/>
            <person name="Gibelin C."/>
            <person name="Gish J."/>
            <person name="Goldstein S."/>
            <person name="Gonzalez A.J."/>
            <person name="Green P.J."/>
            <person name="Hallab A."/>
            <person name="Hartog M."/>
            <person name="Hua A."/>
            <person name="Humphray S.J."/>
            <person name="Jeong D.H."/>
            <person name="Jing Y."/>
            <person name="Jocker A."/>
            <person name="Kenton S.M."/>
            <person name="Kim D.J."/>
            <person name="Klee K."/>
            <person name="Lai H."/>
            <person name="Lang C."/>
            <person name="Lin S."/>
            <person name="Macmil S.L."/>
            <person name="Magdelenat G."/>
            <person name="Matthews L."/>
            <person name="McCorrison J."/>
            <person name="Monaghan E.L."/>
            <person name="Mun J.H."/>
            <person name="Najar F.Z."/>
            <person name="Nicholson C."/>
            <person name="Noirot C."/>
            <person name="O'Bleness M."/>
            <person name="Paule C.R."/>
            <person name="Poulain J."/>
            <person name="Prion F."/>
            <person name="Qin B."/>
            <person name="Qu C."/>
            <person name="Retzel E.F."/>
            <person name="Riddle C."/>
            <person name="Sallet E."/>
            <person name="Samain S."/>
            <person name="Samson N."/>
            <person name="Sanders I."/>
            <person name="Saurat O."/>
            <person name="Scarpelli C."/>
            <person name="Schiex T."/>
            <person name="Segurens B."/>
            <person name="Severin A.J."/>
            <person name="Sherrier D.J."/>
            <person name="Shi R."/>
            <person name="Sims S."/>
            <person name="Singer S.R."/>
            <person name="Sinharoy S."/>
            <person name="Sterck L."/>
            <person name="Viollet A."/>
            <person name="Wang B.B."/>
            <person name="Wang K."/>
            <person name="Wang M."/>
            <person name="Wang X."/>
            <person name="Warfsmann J."/>
            <person name="Weissenbach J."/>
            <person name="White D.D."/>
            <person name="White J.D."/>
            <person name="Wiley G.B."/>
            <person name="Wincker P."/>
            <person name="Xing Y."/>
            <person name="Yang L."/>
            <person name="Yao Z."/>
            <person name="Ying F."/>
            <person name="Zhai J."/>
            <person name="Zhou L."/>
            <person name="Zuber A."/>
            <person name="Denarie J."/>
            <person name="Dixon R.A."/>
            <person name="May G.D."/>
            <person name="Schwartz D.C."/>
            <person name="Rogers J."/>
            <person name="Quetier F."/>
            <person name="Town C.D."/>
            <person name="Roe B.A."/>
        </authorList>
    </citation>
    <scope>NUCLEOTIDE SEQUENCE [LARGE SCALE GENOMIC DNA]</scope>
    <source>
        <strain evidence="1">A17</strain>
        <strain evidence="2 3">cv. Jemalong A17</strain>
    </source>
</reference>
<dbReference type="EMBL" id="CM001222">
    <property type="protein sequence ID" value="KEH25748.1"/>
    <property type="molecule type" value="Genomic_DNA"/>
</dbReference>
<sequence>MKRSQSIEFVISRKSSKHDALTILVYCNLVKGEQGFHRWDYKSTRLCNSSIGSMASPFPFQVTLTLQFSVDPTIFCGMALLSFACYKVIP</sequence>
<proteinExistence type="predicted"/>
<reference evidence="2" key="3">
    <citation type="submission" date="2015-04" db="UniProtKB">
        <authorList>
            <consortium name="EnsemblPlants"/>
        </authorList>
    </citation>
    <scope>IDENTIFICATION</scope>
    <source>
        <strain evidence="2">cv. Jemalong A17</strain>
    </source>
</reference>
<evidence type="ECO:0000313" key="2">
    <source>
        <dbReference type="EnsemblPlants" id="KEH25748"/>
    </source>
</evidence>
<organism evidence="1 3">
    <name type="scientific">Medicago truncatula</name>
    <name type="common">Barrel medic</name>
    <name type="synonym">Medicago tribuloides</name>
    <dbReference type="NCBI Taxonomy" id="3880"/>
    <lineage>
        <taxon>Eukaryota</taxon>
        <taxon>Viridiplantae</taxon>
        <taxon>Streptophyta</taxon>
        <taxon>Embryophyta</taxon>
        <taxon>Tracheophyta</taxon>
        <taxon>Spermatophyta</taxon>
        <taxon>Magnoliopsida</taxon>
        <taxon>eudicotyledons</taxon>
        <taxon>Gunneridae</taxon>
        <taxon>Pentapetalae</taxon>
        <taxon>rosids</taxon>
        <taxon>fabids</taxon>
        <taxon>Fabales</taxon>
        <taxon>Fabaceae</taxon>
        <taxon>Papilionoideae</taxon>
        <taxon>50 kb inversion clade</taxon>
        <taxon>NPAAA clade</taxon>
        <taxon>Hologalegina</taxon>
        <taxon>IRL clade</taxon>
        <taxon>Trifolieae</taxon>
        <taxon>Medicago</taxon>
    </lineage>
</organism>
<dbReference type="Proteomes" id="UP000002051">
    <property type="component" value="Chromosome 6"/>
</dbReference>
<gene>
    <name evidence="1" type="ordered locus">MTR_6g033980</name>
</gene>
<accession>A0A072U9J7</accession>
<dbReference type="HOGENOM" id="CLU_2444216_0_0_1"/>
<keyword evidence="3" id="KW-1185">Reference proteome</keyword>
<dbReference type="AlphaFoldDB" id="A0A072U9J7"/>
<name>A0A072U9J7_MEDTR</name>
<reference evidence="1 3" key="2">
    <citation type="journal article" date="2014" name="BMC Genomics">
        <title>An improved genome release (version Mt4.0) for the model legume Medicago truncatula.</title>
        <authorList>
            <person name="Tang H."/>
            <person name="Krishnakumar V."/>
            <person name="Bidwell S."/>
            <person name="Rosen B."/>
            <person name="Chan A."/>
            <person name="Zhou S."/>
            <person name="Gentzbittel L."/>
            <person name="Childs K.L."/>
            <person name="Yandell M."/>
            <person name="Gundlach H."/>
            <person name="Mayer K.F."/>
            <person name="Schwartz D.C."/>
            <person name="Town C.D."/>
        </authorList>
    </citation>
    <scope>GENOME REANNOTATION</scope>
    <source>
        <strain evidence="1">A17</strain>
        <strain evidence="2 3">cv. Jemalong A17</strain>
    </source>
</reference>